<sequence length="183" mass="20243">MCFHGPVSLIKKVLPFSSQGSSLLILGLDNAGKTTLTTRLAGILNGASKESTKEASEWTFKVNKSKLQLWDLNGELKNRQVWPDYYQKAKVLIFVIDSKDGVRLGEARCVLCDVLLHEELQKAPLLIISNKKDTIGSLPTSTVVDLMGLDRLEGREWAIKECSVETGDGIQEVADWITGKIKK</sequence>
<evidence type="ECO:0000313" key="8">
    <source>
        <dbReference type="EMBL" id="EDV42563.1"/>
    </source>
</evidence>
<keyword evidence="6" id="KW-0460">Magnesium</keyword>
<dbReference type="PRINTS" id="PR00328">
    <property type="entry name" value="SAR1GTPBP"/>
</dbReference>
<dbReference type="GeneID" id="6499747"/>
<evidence type="ECO:0000256" key="6">
    <source>
        <dbReference type="PIRSR" id="PIRSR606689-2"/>
    </source>
</evidence>
<dbReference type="GO" id="GO:0048731">
    <property type="term" value="P:system development"/>
    <property type="evidence" value="ECO:0007669"/>
    <property type="project" value="UniProtKB-ARBA"/>
</dbReference>
<dbReference type="AlphaFoldDB" id="B3LVJ3"/>
<feature type="binding site" evidence="5">
    <location>
        <begin position="130"/>
        <end position="133"/>
    </location>
    <ligand>
        <name>GTP</name>
        <dbReference type="ChEBI" id="CHEBI:37565"/>
    </ligand>
</feature>
<dbReference type="Proteomes" id="UP000007801">
    <property type="component" value="Unassembled WGS sequence"/>
</dbReference>
<evidence type="ECO:0000256" key="5">
    <source>
        <dbReference type="PIRSR" id="PIRSR606689-1"/>
    </source>
</evidence>
<dbReference type="NCBIfam" id="TIGR00231">
    <property type="entry name" value="small_GTP"/>
    <property type="match status" value="1"/>
</dbReference>
<feature type="binding site" evidence="5">
    <location>
        <position position="74"/>
    </location>
    <ligand>
        <name>GTP</name>
        <dbReference type="ChEBI" id="CHEBI:37565"/>
    </ligand>
</feature>
<dbReference type="Gene3D" id="3.40.50.300">
    <property type="entry name" value="P-loop containing nucleotide triphosphate hydrolases"/>
    <property type="match status" value="1"/>
</dbReference>
<proteinExistence type="inferred from homology"/>
<dbReference type="STRING" id="7217.B3LVJ3"/>
<evidence type="ECO:0000256" key="1">
    <source>
        <dbReference type="ARBA" id="ARBA00010290"/>
    </source>
</evidence>
<dbReference type="SMART" id="SM00177">
    <property type="entry name" value="ARF"/>
    <property type="match status" value="1"/>
</dbReference>
<dbReference type="SMR" id="B3LVJ3"/>
<reference evidence="8 9" key="1">
    <citation type="journal article" date="2007" name="Nature">
        <title>Evolution of genes and genomes on the Drosophila phylogeny.</title>
        <authorList>
            <consortium name="Drosophila 12 Genomes Consortium"/>
            <person name="Clark A.G."/>
            <person name="Eisen M.B."/>
            <person name="Smith D.R."/>
            <person name="Bergman C.M."/>
            <person name="Oliver B."/>
            <person name="Markow T.A."/>
            <person name="Kaufman T.C."/>
            <person name="Kellis M."/>
            <person name="Gelbart W."/>
            <person name="Iyer V.N."/>
            <person name="Pollard D.A."/>
            <person name="Sackton T.B."/>
            <person name="Larracuente A.M."/>
            <person name="Singh N.D."/>
            <person name="Abad J.P."/>
            <person name="Abt D.N."/>
            <person name="Adryan B."/>
            <person name="Aguade M."/>
            <person name="Akashi H."/>
            <person name="Anderson W.W."/>
            <person name="Aquadro C.F."/>
            <person name="Ardell D.H."/>
            <person name="Arguello R."/>
            <person name="Artieri C.G."/>
            <person name="Barbash D.A."/>
            <person name="Barker D."/>
            <person name="Barsanti P."/>
            <person name="Batterham P."/>
            <person name="Batzoglou S."/>
            <person name="Begun D."/>
            <person name="Bhutkar A."/>
            <person name="Blanco E."/>
            <person name="Bosak S.A."/>
            <person name="Bradley R.K."/>
            <person name="Brand A.D."/>
            <person name="Brent M.R."/>
            <person name="Brooks A.N."/>
            <person name="Brown R.H."/>
            <person name="Butlin R.K."/>
            <person name="Caggese C."/>
            <person name="Calvi B.R."/>
            <person name="Bernardo de Carvalho A."/>
            <person name="Caspi A."/>
            <person name="Castrezana S."/>
            <person name="Celniker S.E."/>
            <person name="Chang J.L."/>
            <person name="Chapple C."/>
            <person name="Chatterji S."/>
            <person name="Chinwalla A."/>
            <person name="Civetta A."/>
            <person name="Clifton S.W."/>
            <person name="Comeron J.M."/>
            <person name="Costello J.C."/>
            <person name="Coyne J.A."/>
            <person name="Daub J."/>
            <person name="David R.G."/>
            <person name="Delcher A.L."/>
            <person name="Delehaunty K."/>
            <person name="Do C.B."/>
            <person name="Ebling H."/>
            <person name="Edwards K."/>
            <person name="Eickbush T."/>
            <person name="Evans J.D."/>
            <person name="Filipski A."/>
            <person name="Findeiss S."/>
            <person name="Freyhult E."/>
            <person name="Fulton L."/>
            <person name="Fulton R."/>
            <person name="Garcia A.C."/>
            <person name="Gardiner A."/>
            <person name="Garfield D.A."/>
            <person name="Garvin B.E."/>
            <person name="Gibson G."/>
            <person name="Gilbert D."/>
            <person name="Gnerre S."/>
            <person name="Godfrey J."/>
            <person name="Good R."/>
            <person name="Gotea V."/>
            <person name="Gravely B."/>
            <person name="Greenberg A.J."/>
            <person name="Griffiths-Jones S."/>
            <person name="Gross S."/>
            <person name="Guigo R."/>
            <person name="Gustafson E.A."/>
            <person name="Haerty W."/>
            <person name="Hahn M.W."/>
            <person name="Halligan D.L."/>
            <person name="Halpern A.L."/>
            <person name="Halter G.M."/>
            <person name="Han M.V."/>
            <person name="Heger A."/>
            <person name="Hillier L."/>
            <person name="Hinrichs A.S."/>
            <person name="Holmes I."/>
            <person name="Hoskins R.A."/>
            <person name="Hubisz M.J."/>
            <person name="Hultmark D."/>
            <person name="Huntley M.A."/>
            <person name="Jaffe D.B."/>
            <person name="Jagadeeshan S."/>
            <person name="Jeck W.R."/>
            <person name="Johnson J."/>
            <person name="Jones C.D."/>
            <person name="Jordan W.C."/>
            <person name="Karpen G.H."/>
            <person name="Kataoka E."/>
            <person name="Keightley P.D."/>
            <person name="Kheradpour P."/>
            <person name="Kirkness E.F."/>
            <person name="Koerich L.B."/>
            <person name="Kristiansen K."/>
            <person name="Kudrna D."/>
            <person name="Kulathinal R.J."/>
            <person name="Kumar S."/>
            <person name="Kwok R."/>
            <person name="Lander E."/>
            <person name="Langley C.H."/>
            <person name="Lapoint R."/>
            <person name="Lazzaro B.P."/>
            <person name="Lee S.J."/>
            <person name="Levesque L."/>
            <person name="Li R."/>
            <person name="Lin C.F."/>
            <person name="Lin M.F."/>
            <person name="Lindblad-Toh K."/>
            <person name="Llopart A."/>
            <person name="Long M."/>
            <person name="Low L."/>
            <person name="Lozovsky E."/>
            <person name="Lu J."/>
            <person name="Luo M."/>
            <person name="Machado C.A."/>
            <person name="Makalowski W."/>
            <person name="Marzo M."/>
            <person name="Matsuda M."/>
            <person name="Matzkin L."/>
            <person name="McAllister B."/>
            <person name="McBride C.S."/>
            <person name="McKernan B."/>
            <person name="McKernan K."/>
            <person name="Mendez-Lago M."/>
            <person name="Minx P."/>
            <person name="Mollenhauer M.U."/>
            <person name="Montooth K."/>
            <person name="Mount S.M."/>
            <person name="Mu X."/>
            <person name="Myers E."/>
            <person name="Negre B."/>
            <person name="Newfeld S."/>
            <person name="Nielsen R."/>
            <person name="Noor M.A."/>
            <person name="O'Grady P."/>
            <person name="Pachter L."/>
            <person name="Papaceit M."/>
            <person name="Parisi M.J."/>
            <person name="Parisi M."/>
            <person name="Parts L."/>
            <person name="Pedersen J.S."/>
            <person name="Pesole G."/>
            <person name="Phillippy A.M."/>
            <person name="Ponting C.P."/>
            <person name="Pop M."/>
            <person name="Porcelli D."/>
            <person name="Powell J.R."/>
            <person name="Prohaska S."/>
            <person name="Pruitt K."/>
            <person name="Puig M."/>
            <person name="Quesneville H."/>
            <person name="Ram K.R."/>
            <person name="Rand D."/>
            <person name="Rasmussen M.D."/>
            <person name="Reed L.K."/>
            <person name="Reenan R."/>
            <person name="Reily A."/>
            <person name="Remington K.A."/>
            <person name="Rieger T.T."/>
            <person name="Ritchie M.G."/>
            <person name="Robin C."/>
            <person name="Rogers Y.H."/>
            <person name="Rohde C."/>
            <person name="Rozas J."/>
            <person name="Rubenfield M.J."/>
            <person name="Ruiz A."/>
            <person name="Russo S."/>
            <person name="Salzberg S.L."/>
            <person name="Sanchez-Gracia A."/>
            <person name="Saranga D.J."/>
            <person name="Sato H."/>
            <person name="Schaeffer S.W."/>
            <person name="Schatz M.C."/>
            <person name="Schlenke T."/>
            <person name="Schwartz R."/>
            <person name="Segarra C."/>
            <person name="Singh R.S."/>
            <person name="Sirot L."/>
            <person name="Sirota M."/>
            <person name="Sisneros N.B."/>
            <person name="Smith C.D."/>
            <person name="Smith T.F."/>
            <person name="Spieth J."/>
            <person name="Stage D.E."/>
            <person name="Stark A."/>
            <person name="Stephan W."/>
            <person name="Strausberg R.L."/>
            <person name="Strempel S."/>
            <person name="Sturgill D."/>
            <person name="Sutton G."/>
            <person name="Sutton G.G."/>
            <person name="Tao W."/>
            <person name="Teichmann S."/>
            <person name="Tobari Y.N."/>
            <person name="Tomimura Y."/>
            <person name="Tsolas J.M."/>
            <person name="Valente V.L."/>
            <person name="Venter E."/>
            <person name="Venter J.C."/>
            <person name="Vicario S."/>
            <person name="Vieira F.G."/>
            <person name="Vilella A.J."/>
            <person name="Villasante A."/>
            <person name="Walenz B."/>
            <person name="Wang J."/>
            <person name="Wasserman M."/>
            <person name="Watts T."/>
            <person name="Wilson D."/>
            <person name="Wilson R.K."/>
            <person name="Wing R.A."/>
            <person name="Wolfner M.F."/>
            <person name="Wong A."/>
            <person name="Wong G.K."/>
            <person name="Wu C.I."/>
            <person name="Wu G."/>
            <person name="Yamamoto D."/>
            <person name="Yang H.P."/>
            <person name="Yang S.P."/>
            <person name="Yorke J.A."/>
            <person name="Yoshida K."/>
            <person name="Zdobnov E."/>
            <person name="Zhang P."/>
            <person name="Zhang Y."/>
            <person name="Zimin A.V."/>
            <person name="Baldwin J."/>
            <person name="Abdouelleil A."/>
            <person name="Abdulkadir J."/>
            <person name="Abebe A."/>
            <person name="Abera B."/>
            <person name="Abreu J."/>
            <person name="Acer S.C."/>
            <person name="Aftuck L."/>
            <person name="Alexander A."/>
            <person name="An P."/>
            <person name="Anderson E."/>
            <person name="Anderson S."/>
            <person name="Arachi H."/>
            <person name="Azer M."/>
            <person name="Bachantsang P."/>
            <person name="Barry A."/>
            <person name="Bayul T."/>
            <person name="Berlin A."/>
            <person name="Bessette D."/>
            <person name="Bloom T."/>
            <person name="Blye J."/>
            <person name="Boguslavskiy L."/>
            <person name="Bonnet C."/>
            <person name="Boukhgalter B."/>
            <person name="Bourzgui I."/>
            <person name="Brown A."/>
            <person name="Cahill P."/>
            <person name="Channer S."/>
            <person name="Cheshatsang Y."/>
            <person name="Chuda L."/>
            <person name="Citroen M."/>
            <person name="Collymore A."/>
            <person name="Cooke P."/>
            <person name="Costello M."/>
            <person name="D'Aco K."/>
            <person name="Daza R."/>
            <person name="De Haan G."/>
            <person name="DeGray S."/>
            <person name="DeMaso C."/>
            <person name="Dhargay N."/>
            <person name="Dooley K."/>
            <person name="Dooley E."/>
            <person name="Doricent M."/>
            <person name="Dorje P."/>
            <person name="Dorjee K."/>
            <person name="Dupes A."/>
            <person name="Elong R."/>
            <person name="Falk J."/>
            <person name="Farina A."/>
            <person name="Faro S."/>
            <person name="Ferguson D."/>
            <person name="Fisher S."/>
            <person name="Foley C.D."/>
            <person name="Franke A."/>
            <person name="Friedrich D."/>
            <person name="Gadbois L."/>
            <person name="Gearin G."/>
            <person name="Gearin C.R."/>
            <person name="Giannoukos G."/>
            <person name="Goode T."/>
            <person name="Graham J."/>
            <person name="Grandbois E."/>
            <person name="Grewal S."/>
            <person name="Gyaltsen K."/>
            <person name="Hafez N."/>
            <person name="Hagos B."/>
            <person name="Hall J."/>
            <person name="Henson C."/>
            <person name="Hollinger A."/>
            <person name="Honan T."/>
            <person name="Huard M.D."/>
            <person name="Hughes L."/>
            <person name="Hurhula B."/>
            <person name="Husby M.E."/>
            <person name="Kamat A."/>
            <person name="Kanga B."/>
            <person name="Kashin S."/>
            <person name="Khazanovich D."/>
            <person name="Kisner P."/>
            <person name="Lance K."/>
            <person name="Lara M."/>
            <person name="Lee W."/>
            <person name="Lennon N."/>
            <person name="Letendre F."/>
            <person name="LeVine R."/>
            <person name="Lipovsky A."/>
            <person name="Liu X."/>
            <person name="Liu J."/>
            <person name="Liu S."/>
            <person name="Lokyitsang T."/>
            <person name="Lokyitsang Y."/>
            <person name="Lubonja R."/>
            <person name="Lui A."/>
            <person name="MacDonald P."/>
            <person name="Magnisalis V."/>
            <person name="Maru K."/>
            <person name="Matthews C."/>
            <person name="McCusker W."/>
            <person name="McDonough S."/>
            <person name="Mehta T."/>
            <person name="Meldrim J."/>
            <person name="Meneus L."/>
            <person name="Mihai O."/>
            <person name="Mihalev A."/>
            <person name="Mihova T."/>
            <person name="Mittelman R."/>
            <person name="Mlenga V."/>
            <person name="Montmayeur A."/>
            <person name="Mulrain L."/>
            <person name="Navidi A."/>
            <person name="Naylor J."/>
            <person name="Negash T."/>
            <person name="Nguyen T."/>
            <person name="Nguyen N."/>
            <person name="Nicol R."/>
            <person name="Norbu C."/>
            <person name="Norbu N."/>
            <person name="Novod N."/>
            <person name="O'Neill B."/>
            <person name="Osman S."/>
            <person name="Markiewicz E."/>
            <person name="Oyono O.L."/>
            <person name="Patti C."/>
            <person name="Phunkhang P."/>
            <person name="Pierre F."/>
            <person name="Priest M."/>
            <person name="Raghuraman S."/>
            <person name="Rege F."/>
            <person name="Reyes R."/>
            <person name="Rise C."/>
            <person name="Rogov P."/>
            <person name="Ross K."/>
            <person name="Ryan E."/>
            <person name="Settipalli S."/>
            <person name="Shea T."/>
            <person name="Sherpa N."/>
            <person name="Shi L."/>
            <person name="Shih D."/>
            <person name="Sparrow T."/>
            <person name="Spaulding J."/>
            <person name="Stalker J."/>
            <person name="Stange-Thomann N."/>
            <person name="Stavropoulos S."/>
            <person name="Stone C."/>
            <person name="Strader C."/>
            <person name="Tesfaye S."/>
            <person name="Thomson T."/>
            <person name="Thoulutsang Y."/>
            <person name="Thoulutsang D."/>
            <person name="Topham K."/>
            <person name="Topping I."/>
            <person name="Tsamla T."/>
            <person name="Vassiliev H."/>
            <person name="Vo A."/>
            <person name="Wangchuk T."/>
            <person name="Wangdi T."/>
            <person name="Weiand M."/>
            <person name="Wilkinson J."/>
            <person name="Wilson A."/>
            <person name="Yadav S."/>
            <person name="Young G."/>
            <person name="Yu Q."/>
            <person name="Zembek L."/>
            <person name="Zhong D."/>
            <person name="Zimmer A."/>
            <person name="Zwirko Z."/>
            <person name="Jaffe D.B."/>
            <person name="Alvarez P."/>
            <person name="Brockman W."/>
            <person name="Butler J."/>
            <person name="Chin C."/>
            <person name="Gnerre S."/>
            <person name="Grabherr M."/>
            <person name="Kleber M."/>
            <person name="Mauceli E."/>
            <person name="MacCallum I."/>
        </authorList>
    </citation>
    <scope>NUCLEOTIDE SEQUENCE [LARGE SCALE GENOMIC DNA]</scope>
    <source>
        <strain evidence="9">Tucson 14024-0371.13</strain>
    </source>
</reference>
<dbReference type="CDD" id="cd00878">
    <property type="entry name" value="Arf_Arl"/>
    <property type="match status" value="1"/>
</dbReference>
<keyword evidence="2" id="KW-0449">Lipoprotein</keyword>
<dbReference type="InterPro" id="IPR027417">
    <property type="entry name" value="P-loop_NTPase"/>
</dbReference>
<organism evidence="8 9">
    <name type="scientific">Drosophila ananassae</name>
    <name type="common">Fruit fly</name>
    <dbReference type="NCBI Taxonomy" id="7217"/>
    <lineage>
        <taxon>Eukaryota</taxon>
        <taxon>Metazoa</taxon>
        <taxon>Ecdysozoa</taxon>
        <taxon>Arthropoda</taxon>
        <taxon>Hexapoda</taxon>
        <taxon>Insecta</taxon>
        <taxon>Pterygota</taxon>
        <taxon>Neoptera</taxon>
        <taxon>Endopterygota</taxon>
        <taxon>Diptera</taxon>
        <taxon>Brachycera</taxon>
        <taxon>Muscomorpha</taxon>
        <taxon>Ephydroidea</taxon>
        <taxon>Drosophilidae</taxon>
        <taxon>Drosophila</taxon>
        <taxon>Sophophora</taxon>
    </lineage>
</organism>
<keyword evidence="4 5" id="KW-0342">GTP-binding</keyword>
<evidence type="ECO:0000256" key="2">
    <source>
        <dbReference type="ARBA" id="ARBA00022707"/>
    </source>
</evidence>
<feature type="binding site" evidence="6">
    <location>
        <position position="52"/>
    </location>
    <ligand>
        <name>Mg(2+)</name>
        <dbReference type="ChEBI" id="CHEBI:18420"/>
    </ligand>
</feature>
<dbReference type="KEGG" id="dan:6499747"/>
<dbReference type="GO" id="GO:0005525">
    <property type="term" value="F:GTP binding"/>
    <property type="evidence" value="ECO:0007669"/>
    <property type="project" value="UniProtKB-KW"/>
</dbReference>
<gene>
    <name evidence="8" type="primary">Dana\GF16956</name>
    <name evidence="8" type="synonym">dana_GLEANR_18222</name>
    <name evidence="8" type="ORF">GF16956</name>
</gene>
<dbReference type="GO" id="GO:0016192">
    <property type="term" value="P:vesicle-mediated transport"/>
    <property type="evidence" value="ECO:0007669"/>
    <property type="project" value="UniProtKB-ARBA"/>
</dbReference>
<dbReference type="InterPro" id="IPR005225">
    <property type="entry name" value="Small_GTP-bd"/>
</dbReference>
<evidence type="ECO:0008006" key="10">
    <source>
        <dbReference type="Google" id="ProtNLM"/>
    </source>
</evidence>
<name>B3LVJ3_DROAN</name>
<dbReference type="HOGENOM" id="CLU_040729_12_0_1"/>
<dbReference type="GO" id="GO:0046872">
    <property type="term" value="F:metal ion binding"/>
    <property type="evidence" value="ECO:0007669"/>
    <property type="project" value="UniProtKB-KW"/>
</dbReference>
<dbReference type="PROSITE" id="PS51417">
    <property type="entry name" value="ARF"/>
    <property type="match status" value="1"/>
</dbReference>
<dbReference type="SMART" id="SM00178">
    <property type="entry name" value="SAR"/>
    <property type="match status" value="1"/>
</dbReference>
<dbReference type="InterPro" id="IPR006689">
    <property type="entry name" value="Small_GTPase_ARF/SAR"/>
</dbReference>
<evidence type="ECO:0000256" key="3">
    <source>
        <dbReference type="ARBA" id="ARBA00022741"/>
    </source>
</evidence>
<dbReference type="eggNOG" id="KOG0070">
    <property type="taxonomic scope" value="Eukaryota"/>
</dbReference>
<accession>B3LVJ3</accession>
<keyword evidence="3 5" id="KW-0547">Nucleotide-binding</keyword>
<dbReference type="GO" id="GO:0003924">
    <property type="term" value="F:GTPase activity"/>
    <property type="evidence" value="ECO:0007669"/>
    <property type="project" value="InterPro"/>
</dbReference>
<evidence type="ECO:0000313" key="9">
    <source>
        <dbReference type="Proteomes" id="UP000007801"/>
    </source>
</evidence>
<dbReference type="OrthoDB" id="14717at2759"/>
<dbReference type="SUPFAM" id="SSF52540">
    <property type="entry name" value="P-loop containing nucleoside triphosphate hydrolases"/>
    <property type="match status" value="1"/>
</dbReference>
<comment type="similarity">
    <text evidence="1 7">Belongs to the small GTPase superfamily. Arf family.</text>
</comment>
<dbReference type="GO" id="GO:0051649">
    <property type="term" value="P:establishment of localization in cell"/>
    <property type="evidence" value="ECO:0007669"/>
    <property type="project" value="UniProtKB-ARBA"/>
</dbReference>
<dbReference type="PhylomeDB" id="B3LVJ3"/>
<feature type="binding site" evidence="5">
    <location>
        <begin position="27"/>
        <end position="34"/>
    </location>
    <ligand>
        <name>GTP</name>
        <dbReference type="ChEBI" id="CHEBI:37565"/>
    </ligand>
</feature>
<keyword evidence="6" id="KW-0479">Metal-binding</keyword>
<feature type="binding site" evidence="6">
    <location>
        <position position="34"/>
    </location>
    <ligand>
        <name>Mg(2+)</name>
        <dbReference type="ChEBI" id="CHEBI:18420"/>
    </ligand>
</feature>
<dbReference type="OMA" id="CELCEVL"/>
<dbReference type="InterPro" id="IPR044612">
    <property type="entry name" value="ARL2/3"/>
</dbReference>
<protein>
    <recommendedName>
        <fullName evidence="10">ADP-ribosylation factor-like protein 3</fullName>
    </recommendedName>
</protein>
<dbReference type="EMBL" id="CH902617">
    <property type="protein sequence ID" value="EDV42563.1"/>
    <property type="molecule type" value="Genomic_DNA"/>
</dbReference>
<dbReference type="InParanoid" id="B3LVJ3"/>
<evidence type="ECO:0000256" key="7">
    <source>
        <dbReference type="RuleBase" id="RU003925"/>
    </source>
</evidence>
<keyword evidence="9" id="KW-1185">Reference proteome</keyword>
<evidence type="ECO:0000256" key="4">
    <source>
        <dbReference type="ARBA" id="ARBA00023134"/>
    </source>
</evidence>
<keyword evidence="2" id="KW-0519">Myristate</keyword>
<dbReference type="PANTHER" id="PTHR45697">
    <property type="entry name" value="ADP-RIBOSYLATION FACTOR-LIKE PROTEIN 2-RELATED"/>
    <property type="match status" value="1"/>
</dbReference>
<dbReference type="Pfam" id="PF00025">
    <property type="entry name" value="Arf"/>
    <property type="match status" value="1"/>
</dbReference>